<keyword evidence="6 11" id="KW-0662">Pyridine nucleotide biosynthesis</keyword>
<protein>
    <recommendedName>
        <fullName evidence="4 10">L-aspartate oxidase</fullName>
        <ecNumber evidence="4 10">1.4.3.16</ecNumber>
    </recommendedName>
</protein>
<dbReference type="STRING" id="260084.SAMN02927928_1196"/>
<evidence type="ECO:0000313" key="14">
    <source>
        <dbReference type="EMBL" id="SCW43392.1"/>
    </source>
</evidence>
<dbReference type="Proteomes" id="UP000199150">
    <property type="component" value="Unassembled WGS sequence"/>
</dbReference>
<dbReference type="SUPFAM" id="SSF56425">
    <property type="entry name" value="Succinate dehydrogenase/fumarate reductase flavoprotein, catalytic domain"/>
    <property type="match status" value="1"/>
</dbReference>
<dbReference type="Gene3D" id="3.50.50.60">
    <property type="entry name" value="FAD/NAD(P)-binding domain"/>
    <property type="match status" value="1"/>
</dbReference>
<dbReference type="Pfam" id="PF02910">
    <property type="entry name" value="Succ_DH_flav_C"/>
    <property type="match status" value="1"/>
</dbReference>
<evidence type="ECO:0000313" key="15">
    <source>
        <dbReference type="Proteomes" id="UP000199150"/>
    </source>
</evidence>
<evidence type="ECO:0000256" key="11">
    <source>
        <dbReference type="RuleBase" id="RU362049"/>
    </source>
</evidence>
<dbReference type="NCBIfam" id="NF005701">
    <property type="entry name" value="PRK07512.1"/>
    <property type="match status" value="1"/>
</dbReference>
<comment type="pathway">
    <text evidence="2 11">Cofactor biosynthesis; NAD(+) biosynthesis; iminoaspartate from L-aspartate (oxidase route): step 1/1.</text>
</comment>
<evidence type="ECO:0000256" key="8">
    <source>
        <dbReference type="ARBA" id="ARBA00023002"/>
    </source>
</evidence>
<name>A0A1G4QFV6_9CAUL</name>
<dbReference type="GO" id="GO:0034628">
    <property type="term" value="P:'de novo' NAD+ biosynthetic process from L-aspartate"/>
    <property type="evidence" value="ECO:0007669"/>
    <property type="project" value="TreeGrafter"/>
</dbReference>
<evidence type="ECO:0000256" key="9">
    <source>
        <dbReference type="ARBA" id="ARBA00048305"/>
    </source>
</evidence>
<evidence type="ECO:0000256" key="4">
    <source>
        <dbReference type="ARBA" id="ARBA00012173"/>
    </source>
</evidence>
<evidence type="ECO:0000256" key="3">
    <source>
        <dbReference type="ARBA" id="ARBA00008562"/>
    </source>
</evidence>
<dbReference type="InterPro" id="IPR003953">
    <property type="entry name" value="FAD-dep_OxRdtase_2_FAD-bd"/>
</dbReference>
<dbReference type="GO" id="GO:0008734">
    <property type="term" value="F:L-aspartate oxidase activity"/>
    <property type="evidence" value="ECO:0007669"/>
    <property type="project" value="UniProtKB-UniRule"/>
</dbReference>
<dbReference type="InterPro" id="IPR005288">
    <property type="entry name" value="NadB"/>
</dbReference>
<organism evidence="14 15">
    <name type="scientific">Asticcacaulis taihuensis</name>
    <dbReference type="NCBI Taxonomy" id="260084"/>
    <lineage>
        <taxon>Bacteria</taxon>
        <taxon>Pseudomonadati</taxon>
        <taxon>Pseudomonadota</taxon>
        <taxon>Alphaproteobacteria</taxon>
        <taxon>Caulobacterales</taxon>
        <taxon>Caulobacteraceae</taxon>
        <taxon>Asticcacaulis</taxon>
    </lineage>
</organism>
<dbReference type="Gene3D" id="3.90.700.10">
    <property type="entry name" value="Succinate dehydrogenase/fumarate reductase flavoprotein, catalytic domain"/>
    <property type="match status" value="1"/>
</dbReference>
<accession>A0A1G4QFV6</accession>
<evidence type="ECO:0000256" key="2">
    <source>
        <dbReference type="ARBA" id="ARBA00004950"/>
    </source>
</evidence>
<dbReference type="InterPro" id="IPR027477">
    <property type="entry name" value="Succ_DH/fumarate_Rdtase_cat_sf"/>
</dbReference>
<evidence type="ECO:0000259" key="12">
    <source>
        <dbReference type="Pfam" id="PF00890"/>
    </source>
</evidence>
<dbReference type="EMBL" id="FMTS01000001">
    <property type="protein sequence ID" value="SCW43392.1"/>
    <property type="molecule type" value="Genomic_DNA"/>
</dbReference>
<comment type="subcellular location">
    <subcellularLocation>
        <location evidence="11">Cytoplasm</location>
    </subcellularLocation>
</comment>
<dbReference type="OrthoDB" id="9806724at2"/>
<dbReference type="SUPFAM" id="SSF46977">
    <property type="entry name" value="Succinate dehydrogenase/fumarate reductase flavoprotein C-terminal domain"/>
    <property type="match status" value="1"/>
</dbReference>
<keyword evidence="8 11" id="KW-0560">Oxidoreductase</keyword>
<evidence type="ECO:0000256" key="5">
    <source>
        <dbReference type="ARBA" id="ARBA00022630"/>
    </source>
</evidence>
<evidence type="ECO:0000256" key="1">
    <source>
        <dbReference type="ARBA" id="ARBA00001974"/>
    </source>
</evidence>
<dbReference type="PANTHER" id="PTHR42716">
    <property type="entry name" value="L-ASPARTATE OXIDASE"/>
    <property type="match status" value="1"/>
</dbReference>
<keyword evidence="5 11" id="KW-0285">Flavoprotein</keyword>
<evidence type="ECO:0000256" key="7">
    <source>
        <dbReference type="ARBA" id="ARBA00022827"/>
    </source>
</evidence>
<dbReference type="FunFam" id="3.90.700.10:FF:000002">
    <property type="entry name" value="L-aspartate oxidase"/>
    <property type="match status" value="1"/>
</dbReference>
<proteinExistence type="inferred from homology"/>
<dbReference type="EC" id="1.4.3.16" evidence="4 10"/>
<comment type="cofactor">
    <cofactor evidence="1 11">
        <name>FAD</name>
        <dbReference type="ChEBI" id="CHEBI:57692"/>
    </cofactor>
</comment>
<dbReference type="GO" id="GO:0005737">
    <property type="term" value="C:cytoplasm"/>
    <property type="evidence" value="ECO:0007669"/>
    <property type="project" value="UniProtKB-SubCell"/>
</dbReference>
<gene>
    <name evidence="14" type="ORF">SAMN02927928_1196</name>
</gene>
<dbReference type="AlphaFoldDB" id="A0A1G4QFV6"/>
<dbReference type="SUPFAM" id="SSF51905">
    <property type="entry name" value="FAD/NAD(P)-binding domain"/>
    <property type="match status" value="1"/>
</dbReference>
<evidence type="ECO:0000256" key="6">
    <source>
        <dbReference type="ARBA" id="ARBA00022642"/>
    </source>
</evidence>
<evidence type="ECO:0000256" key="10">
    <source>
        <dbReference type="NCBIfam" id="TIGR00551"/>
    </source>
</evidence>
<feature type="domain" description="Fumarate reductase/succinate dehydrogenase flavoprotein-like C-terminal" evidence="13">
    <location>
        <begin position="462"/>
        <end position="504"/>
    </location>
</feature>
<dbReference type="RefSeq" id="WP_090644823.1">
    <property type="nucleotide sequence ID" value="NZ_CBCRYE010000001.1"/>
</dbReference>
<dbReference type="Gene3D" id="1.20.58.100">
    <property type="entry name" value="Fumarate reductase/succinate dehydrogenase flavoprotein-like, C-terminal domain"/>
    <property type="match status" value="1"/>
</dbReference>
<dbReference type="InterPro" id="IPR036188">
    <property type="entry name" value="FAD/NAD-bd_sf"/>
</dbReference>
<comment type="similarity">
    <text evidence="3 11">Belongs to the FAD-dependent oxidoreductase 2 family. NadB subfamily.</text>
</comment>
<dbReference type="InterPro" id="IPR037099">
    <property type="entry name" value="Fum_R/Succ_DH_flav-like_C_sf"/>
</dbReference>
<sequence>MPTETYIHNGPLVIGAGLAGLSVALNTAPRKTLVLAPVALGVACSSAWAQGGIAAALSPEDSPKAHALDTINAGAGIVDELAAKTLTEAGPQTVHRLKAMGAPFDHKTDGSFVLNREAAHGLARVARVGGDLAGKAILEAVVHRALNASHIDIWERAHALGLIKSANGVVIGALVQHTDRLVEVFAPVVILASGGSGGLFAVTTNPANLRGEGIAMAALAGAEIADPEFVQFHPTALKFGLDPAPLATEALRGEGATLIDQNGHRFVFDDHPDGELAPRDIVARAVHKADQSGGAFLDARTAIGEHFPAEFPTVFASCMSQGVDPRIQPMPVAPAAHYHMGGIKTDIFGQTTLPGLFAVGECACTGVHGANRLASNSLLEAAAFGERVGKAAIAGLGGDFTPDTAHALVPVLPPSLTESDLKALRDGMARDAGVVRNEAGLIRLLDLITDLDKRAHGALALVSARLIATCALHRRESRGSHYRSDYPQTEAVGARTFTNWAKVQNKTHGELSTCTSPDCLTS</sequence>
<dbReference type="Pfam" id="PF00890">
    <property type="entry name" value="FAD_binding_2"/>
    <property type="match status" value="1"/>
</dbReference>
<evidence type="ECO:0000259" key="13">
    <source>
        <dbReference type="Pfam" id="PF02910"/>
    </source>
</evidence>
<comment type="function">
    <text evidence="11">Catalyzes the oxidation of L-aspartate to iminoaspartate.</text>
</comment>
<keyword evidence="7 11" id="KW-0274">FAD</keyword>
<dbReference type="UniPathway" id="UPA00253">
    <property type="reaction ID" value="UER00326"/>
</dbReference>
<keyword evidence="15" id="KW-1185">Reference proteome</keyword>
<reference evidence="15" key="1">
    <citation type="submission" date="2016-10" db="EMBL/GenBank/DDBJ databases">
        <authorList>
            <person name="Varghese N."/>
            <person name="Submissions S."/>
        </authorList>
    </citation>
    <scope>NUCLEOTIDE SEQUENCE [LARGE SCALE GENOMIC DNA]</scope>
    <source>
        <strain evidence="15">CGMCC 1.3431</strain>
    </source>
</reference>
<comment type="catalytic activity">
    <reaction evidence="9">
        <text>L-aspartate + O2 = iminosuccinate + H2O2</text>
        <dbReference type="Rhea" id="RHEA:25876"/>
        <dbReference type="ChEBI" id="CHEBI:15379"/>
        <dbReference type="ChEBI" id="CHEBI:16240"/>
        <dbReference type="ChEBI" id="CHEBI:29991"/>
        <dbReference type="ChEBI" id="CHEBI:77875"/>
        <dbReference type="EC" id="1.4.3.16"/>
    </reaction>
    <physiologicalReaction direction="left-to-right" evidence="9">
        <dbReference type="Rhea" id="RHEA:25877"/>
    </physiologicalReaction>
</comment>
<dbReference type="NCBIfam" id="TIGR00551">
    <property type="entry name" value="nadB"/>
    <property type="match status" value="1"/>
</dbReference>
<dbReference type="PANTHER" id="PTHR42716:SF2">
    <property type="entry name" value="L-ASPARTATE OXIDASE, CHLOROPLASTIC"/>
    <property type="match status" value="1"/>
</dbReference>
<dbReference type="InterPro" id="IPR015939">
    <property type="entry name" value="Fum_Rdtase/Succ_DH_flav-like_C"/>
</dbReference>
<feature type="domain" description="FAD-dependent oxidoreductase 2 FAD-binding" evidence="12">
    <location>
        <begin position="12"/>
        <end position="378"/>
    </location>
</feature>
<dbReference type="PRINTS" id="PR00368">
    <property type="entry name" value="FADPNR"/>
</dbReference>